<proteinExistence type="predicted"/>
<accession>W4QNC7</accession>
<dbReference type="GO" id="GO:0016787">
    <property type="term" value="F:hydrolase activity"/>
    <property type="evidence" value="ECO:0007669"/>
    <property type="project" value="UniProtKB-KW"/>
</dbReference>
<organism evidence="1 2">
    <name type="scientific">Halalkalibacter akibai (strain ATCC 43226 / DSM 21942 / CIP 109018 / JCM 9157 / 1139)</name>
    <name type="common">Bacillus akibai</name>
    <dbReference type="NCBI Taxonomy" id="1236973"/>
    <lineage>
        <taxon>Bacteria</taxon>
        <taxon>Bacillati</taxon>
        <taxon>Bacillota</taxon>
        <taxon>Bacilli</taxon>
        <taxon>Bacillales</taxon>
        <taxon>Bacillaceae</taxon>
        <taxon>Halalkalibacter</taxon>
    </lineage>
</organism>
<keyword evidence="2" id="KW-1185">Reference proteome</keyword>
<sequence length="80" mass="9248">MGINEMKKDGSVSEELGKLYKENHGLNINDENEFRKTVSENLPPQPNAYQEIREMNMGKINPDLEEQREMEIGPNRCAVR</sequence>
<dbReference type="Proteomes" id="UP000018896">
    <property type="component" value="Unassembled WGS sequence"/>
</dbReference>
<dbReference type="AlphaFoldDB" id="W4QNC7"/>
<evidence type="ECO:0000313" key="1">
    <source>
        <dbReference type="EMBL" id="GAE33168.1"/>
    </source>
</evidence>
<protein>
    <submittedName>
        <fullName evidence="1">Zn-dependent hydroxyacylglutathione hydrolase</fullName>
    </submittedName>
</protein>
<comment type="caution">
    <text evidence="1">The sequence shown here is derived from an EMBL/GenBank/DDBJ whole genome shotgun (WGS) entry which is preliminary data.</text>
</comment>
<gene>
    <name evidence="1" type="ORF">JCM9157_156</name>
</gene>
<dbReference type="eggNOG" id="COG0491">
    <property type="taxonomic scope" value="Bacteria"/>
</dbReference>
<dbReference type="EMBL" id="BAUV01000001">
    <property type="protein sequence ID" value="GAE33168.1"/>
    <property type="molecule type" value="Genomic_DNA"/>
</dbReference>
<evidence type="ECO:0000313" key="2">
    <source>
        <dbReference type="Proteomes" id="UP000018896"/>
    </source>
</evidence>
<dbReference type="STRING" id="1236973.JCM9157_156"/>
<name>W4QNC7_HALA3</name>
<keyword evidence="1" id="KW-0378">Hydrolase</keyword>
<reference evidence="1 2" key="1">
    <citation type="journal article" date="2014" name="Genome Announc.">
        <title>Draft Genome Sequences of Three Alkaliphilic Bacillus Strains, Bacillus wakoensis JCM 9140T, Bacillus akibai JCM 9157T, and Bacillus hemicellulosilyticus JCM 9152T.</title>
        <authorList>
            <person name="Yuki M."/>
            <person name="Oshima K."/>
            <person name="Suda W."/>
            <person name="Oshida Y."/>
            <person name="Kitamura K."/>
            <person name="Iida T."/>
            <person name="Hattori M."/>
            <person name="Ohkuma M."/>
        </authorList>
    </citation>
    <scope>NUCLEOTIDE SEQUENCE [LARGE SCALE GENOMIC DNA]</scope>
    <source>
        <strain evidence="1 2">JCM 9157</strain>
    </source>
</reference>